<dbReference type="EMBL" id="FUHU01000046">
    <property type="protein sequence ID" value="SJM69525.1"/>
    <property type="molecule type" value="Genomic_DNA"/>
</dbReference>
<dbReference type="InterPro" id="IPR029058">
    <property type="entry name" value="AB_hydrolase_fold"/>
</dbReference>
<dbReference type="AlphaFoldDB" id="A0A1R4GN49"/>
<dbReference type="PANTHER" id="PTHR46623:SF6">
    <property type="entry name" value="ALPHA_BETA-HYDROLASES SUPERFAMILY PROTEIN"/>
    <property type="match status" value="1"/>
</dbReference>
<name>A0A1R4GN49_9MICO</name>
<evidence type="ECO:0000313" key="2">
    <source>
        <dbReference type="EMBL" id="SJM69525.1"/>
    </source>
</evidence>
<dbReference type="Pfam" id="PF01738">
    <property type="entry name" value="DLH"/>
    <property type="match status" value="1"/>
</dbReference>
<dbReference type="Gene3D" id="3.40.50.1820">
    <property type="entry name" value="alpha/beta hydrolase"/>
    <property type="match status" value="1"/>
</dbReference>
<dbReference type="RefSeq" id="WP_086993033.1">
    <property type="nucleotide sequence ID" value="NZ_FUHU01000046.1"/>
</dbReference>
<dbReference type="Proteomes" id="UP000195787">
    <property type="component" value="Unassembled WGS sequence"/>
</dbReference>
<dbReference type="OrthoDB" id="9787933at2"/>
<dbReference type="GeneID" id="303174198"/>
<dbReference type="InterPro" id="IPR051049">
    <property type="entry name" value="Dienelactone_hydrolase-like"/>
</dbReference>
<keyword evidence="3" id="KW-1185">Reference proteome</keyword>
<accession>A0A1R4GN49</accession>
<proteinExistence type="predicted"/>
<gene>
    <name evidence="2" type="ORF">CZ674_13360</name>
</gene>
<dbReference type="PANTHER" id="PTHR46623">
    <property type="entry name" value="CARBOXYMETHYLENEBUTENOLIDASE-RELATED"/>
    <property type="match status" value="1"/>
</dbReference>
<dbReference type="SUPFAM" id="SSF53474">
    <property type="entry name" value="alpha/beta-Hydrolases"/>
    <property type="match status" value="1"/>
</dbReference>
<dbReference type="InterPro" id="IPR002925">
    <property type="entry name" value="Dienelactn_hydro"/>
</dbReference>
<organism evidence="2 3">
    <name type="scientific">Agrococcus casei LMG 22410</name>
    <dbReference type="NCBI Taxonomy" id="1255656"/>
    <lineage>
        <taxon>Bacteria</taxon>
        <taxon>Bacillati</taxon>
        <taxon>Actinomycetota</taxon>
        <taxon>Actinomycetes</taxon>
        <taxon>Micrococcales</taxon>
        <taxon>Microbacteriaceae</taxon>
        <taxon>Agrococcus</taxon>
    </lineage>
</organism>
<evidence type="ECO:0000313" key="3">
    <source>
        <dbReference type="Proteomes" id="UP000195787"/>
    </source>
</evidence>
<evidence type="ECO:0000259" key="1">
    <source>
        <dbReference type="Pfam" id="PF01738"/>
    </source>
</evidence>
<dbReference type="GO" id="GO:0016787">
    <property type="term" value="F:hydrolase activity"/>
    <property type="evidence" value="ECO:0007669"/>
    <property type="project" value="UniProtKB-KW"/>
</dbReference>
<feature type="domain" description="Dienelactone hydrolase" evidence="1">
    <location>
        <begin position="14"/>
        <end position="213"/>
    </location>
</feature>
<reference evidence="2 3" key="1">
    <citation type="submission" date="2017-02" db="EMBL/GenBank/DDBJ databases">
        <authorList>
            <person name="Peterson S.W."/>
        </authorList>
    </citation>
    <scope>NUCLEOTIDE SEQUENCE [LARGE SCALE GENOMIC DNA]</scope>
    <source>
        <strain evidence="2 3">LMG 22410</strain>
    </source>
</reference>
<protein>
    <submittedName>
        <fullName evidence="2">Dienelactone hydrolase family</fullName>
    </submittedName>
</protein>
<keyword evidence="2" id="KW-0378">Hydrolase</keyword>
<sequence length="218" mass="23628">MVINSSSDAQVHWYGPEGAPLAVVLHDFMGRLPWTDAVARRLVEAGHRVAVPDFYSGRTTTDVTDARTLMRERLDTLPDAMRVLQEIVGEARAFGSPAVALIGYSMGVKLALAYAAEHPGVDAVAAVYGTPIDPQRHVRVPVLFQLAGDDVDEAGSSAAHELQQTMAAEGFDGIEIEMIPDARHGFANEQRDDVYDRDASEQALARAIEYLSEQLPSA</sequence>